<proteinExistence type="predicted"/>
<dbReference type="PANTHER" id="PTHR11667">
    <property type="match status" value="1"/>
</dbReference>
<dbReference type="Ensembl" id="ENSOCUT00000011393.3">
    <property type="protein sequence ID" value="ENSOCUP00000041618.1"/>
    <property type="gene ID" value="ENSOCUG00000011393.3"/>
</dbReference>
<evidence type="ECO:0000313" key="1">
    <source>
        <dbReference type="Ensembl" id="ENSOCUP00000041618.1"/>
    </source>
</evidence>
<dbReference type="InParanoid" id="A0A5F9D6Z5"/>
<evidence type="ECO:0000313" key="2">
    <source>
        <dbReference type="Proteomes" id="UP000001811"/>
    </source>
</evidence>
<sequence>NYREVLRCAHVSQLHGKFFSLVLFQLGSVSHGFWTQDIVSPAAKDLIVSVLVVGLDGFHQLSQSLFVFQVDLCEGSSGAGLPVDQVPQPGLFP</sequence>
<dbReference type="Proteomes" id="UP000001811">
    <property type="component" value="Chromosome 9"/>
</dbReference>
<dbReference type="EMBL" id="AAGW02044041">
    <property type="status" value="NOT_ANNOTATED_CDS"/>
    <property type="molecule type" value="Genomic_DNA"/>
</dbReference>
<keyword evidence="2" id="KW-1185">Reference proteome</keyword>
<dbReference type="AlphaFoldDB" id="A0A5F9D6Z5"/>
<name>A0A5F9D6Z5_RABIT</name>
<reference evidence="1" key="2">
    <citation type="submission" date="2025-08" db="UniProtKB">
        <authorList>
            <consortium name="Ensembl"/>
        </authorList>
    </citation>
    <scope>IDENTIFICATION</scope>
    <source>
        <strain evidence="1">Thorbecke</strain>
    </source>
</reference>
<dbReference type="GeneTree" id="ENSGT00390000014818"/>
<protein>
    <submittedName>
        <fullName evidence="1">Uncharacterized protein</fullName>
    </submittedName>
</protein>
<dbReference type="Bgee" id="ENSOCUG00000011393">
    <property type="expression patterns" value="Expressed in smooth muscle tissue and 12 other cell types or tissues"/>
</dbReference>
<organism evidence="1 2">
    <name type="scientific">Oryctolagus cuniculus</name>
    <name type="common">Rabbit</name>
    <dbReference type="NCBI Taxonomy" id="9986"/>
    <lineage>
        <taxon>Eukaryota</taxon>
        <taxon>Metazoa</taxon>
        <taxon>Chordata</taxon>
        <taxon>Craniata</taxon>
        <taxon>Vertebrata</taxon>
        <taxon>Euteleostomi</taxon>
        <taxon>Mammalia</taxon>
        <taxon>Eutheria</taxon>
        <taxon>Euarchontoglires</taxon>
        <taxon>Glires</taxon>
        <taxon>Lagomorpha</taxon>
        <taxon>Leporidae</taxon>
        <taxon>Oryctolagus</taxon>
    </lineage>
</organism>
<accession>A0A5F9D6Z5</accession>
<reference evidence="1 2" key="1">
    <citation type="journal article" date="2011" name="Nature">
        <title>A high-resolution map of human evolutionary constraint using 29 mammals.</title>
        <authorList>
            <person name="Lindblad-Toh K."/>
            <person name="Garber M."/>
            <person name="Zuk O."/>
            <person name="Lin M.F."/>
            <person name="Parker B.J."/>
            <person name="Washietl S."/>
            <person name="Kheradpour P."/>
            <person name="Ernst J."/>
            <person name="Jordan G."/>
            <person name="Mauceli E."/>
            <person name="Ward L.D."/>
            <person name="Lowe C.B."/>
            <person name="Holloway A.K."/>
            <person name="Clamp M."/>
            <person name="Gnerre S."/>
            <person name="Alfoldi J."/>
            <person name="Beal K."/>
            <person name="Chang J."/>
            <person name="Clawson H."/>
            <person name="Cuff J."/>
            <person name="Di Palma F."/>
            <person name="Fitzgerald S."/>
            <person name="Flicek P."/>
            <person name="Guttman M."/>
            <person name="Hubisz M.J."/>
            <person name="Jaffe D.B."/>
            <person name="Jungreis I."/>
            <person name="Kent W.J."/>
            <person name="Kostka D."/>
            <person name="Lara M."/>
            <person name="Martins A.L."/>
            <person name="Massingham T."/>
            <person name="Moltke I."/>
            <person name="Raney B.J."/>
            <person name="Rasmussen M.D."/>
            <person name="Robinson J."/>
            <person name="Stark A."/>
            <person name="Vilella A.J."/>
            <person name="Wen J."/>
            <person name="Xie X."/>
            <person name="Zody M.C."/>
            <person name="Baldwin J."/>
            <person name="Bloom T."/>
            <person name="Chin C.W."/>
            <person name="Heiman D."/>
            <person name="Nicol R."/>
            <person name="Nusbaum C."/>
            <person name="Young S."/>
            <person name="Wilkinson J."/>
            <person name="Worley K.C."/>
            <person name="Kovar C.L."/>
            <person name="Muzny D.M."/>
            <person name="Gibbs R.A."/>
            <person name="Cree A."/>
            <person name="Dihn H.H."/>
            <person name="Fowler G."/>
            <person name="Jhangiani S."/>
            <person name="Joshi V."/>
            <person name="Lee S."/>
            <person name="Lewis L.R."/>
            <person name="Nazareth L.V."/>
            <person name="Okwuonu G."/>
            <person name="Santibanez J."/>
            <person name="Warren W.C."/>
            <person name="Mardis E.R."/>
            <person name="Weinstock G.M."/>
            <person name="Wilson R.K."/>
            <person name="Delehaunty K."/>
            <person name="Dooling D."/>
            <person name="Fronik C."/>
            <person name="Fulton L."/>
            <person name="Fulton B."/>
            <person name="Graves T."/>
            <person name="Minx P."/>
            <person name="Sodergren E."/>
            <person name="Birney E."/>
            <person name="Margulies E.H."/>
            <person name="Herrero J."/>
            <person name="Green E.D."/>
            <person name="Haussler D."/>
            <person name="Siepel A."/>
            <person name="Goldman N."/>
            <person name="Pollard K.S."/>
            <person name="Pedersen J.S."/>
            <person name="Lander E.S."/>
            <person name="Kellis M."/>
        </authorList>
    </citation>
    <scope>NUCLEOTIDE SEQUENCE [LARGE SCALE GENOMIC DNA]</scope>
    <source>
        <strain evidence="1 2">Thorbecke inbred</strain>
    </source>
</reference>
<dbReference type="PANTHER" id="PTHR11667:SF27">
    <property type="entry name" value="ADENYLATE KINASE"/>
    <property type="match status" value="1"/>
</dbReference>
<reference evidence="1" key="3">
    <citation type="submission" date="2025-09" db="UniProtKB">
        <authorList>
            <consortium name="Ensembl"/>
        </authorList>
    </citation>
    <scope>IDENTIFICATION</scope>
    <source>
        <strain evidence="1">Thorbecke</strain>
    </source>
</reference>